<name>A0AAE3H8N3_9EURY</name>
<proteinExistence type="predicted"/>
<sequence>MAGYSREVARRVFAQEFRESTLTFKDGDDQYAPQYLMTPTGARVNRIFIVGTLIEKEDIGTDSEYWRGRVIDPTGSFMIYAGQYQPEAAQVLAECETPAFVAIVGKPSTYTTGEGDVLTSVRPESIHIVDGQTRDIWVMDTAKKTLTRLKELEGGSDSQDVEKAKEYYAPDVKHYYSMVSQALQSLKESY</sequence>
<protein>
    <submittedName>
        <fullName evidence="1">DNA-binding protein</fullName>
    </submittedName>
</protein>
<dbReference type="GO" id="GO:0003677">
    <property type="term" value="F:DNA binding"/>
    <property type="evidence" value="ECO:0007669"/>
    <property type="project" value="UniProtKB-KW"/>
</dbReference>
<dbReference type="RefSeq" id="WP_256621738.1">
    <property type="nucleotide sequence ID" value="NZ_JTEO01000002.1"/>
</dbReference>
<organism evidence="1 2">
    <name type="scientific">Methanolobus chelungpuianus</name>
    <dbReference type="NCBI Taxonomy" id="502115"/>
    <lineage>
        <taxon>Archaea</taxon>
        <taxon>Methanobacteriati</taxon>
        <taxon>Methanobacteriota</taxon>
        <taxon>Stenosarchaea group</taxon>
        <taxon>Methanomicrobia</taxon>
        <taxon>Methanosarcinales</taxon>
        <taxon>Methanosarcinaceae</taxon>
        <taxon>Methanolobus</taxon>
    </lineage>
</organism>
<dbReference type="Proteomes" id="UP001206983">
    <property type="component" value="Unassembled WGS sequence"/>
</dbReference>
<evidence type="ECO:0000313" key="2">
    <source>
        <dbReference type="Proteomes" id="UP001206983"/>
    </source>
</evidence>
<comment type="caution">
    <text evidence="1">The sequence shown here is derived from an EMBL/GenBank/DDBJ whole genome shotgun (WGS) entry which is preliminary data.</text>
</comment>
<accession>A0AAE3H8N3</accession>
<dbReference type="AlphaFoldDB" id="A0AAE3H8N3"/>
<gene>
    <name evidence="1" type="ORF">PV02_02140</name>
</gene>
<keyword evidence="2" id="KW-1185">Reference proteome</keyword>
<dbReference type="EMBL" id="JTEO01000002">
    <property type="protein sequence ID" value="MCQ6961996.1"/>
    <property type="molecule type" value="Genomic_DNA"/>
</dbReference>
<evidence type="ECO:0000313" key="1">
    <source>
        <dbReference type="EMBL" id="MCQ6961996.1"/>
    </source>
</evidence>
<reference evidence="1 2" key="1">
    <citation type="journal article" date="2011" name="Appl. Environ. Microbiol.">
        <title>Methanogenic archaea isolated from Taiwan's Chelungpu fault.</title>
        <authorList>
            <person name="Wu S.Y."/>
            <person name="Lai M.C."/>
        </authorList>
    </citation>
    <scope>NUCLEOTIDE SEQUENCE [LARGE SCALE GENOMIC DNA]</scope>
    <source>
        <strain evidence="1 2">St545Mb</strain>
    </source>
</reference>
<keyword evidence="1" id="KW-0238">DNA-binding</keyword>